<dbReference type="GO" id="GO:0031505">
    <property type="term" value="P:fungal-type cell wall organization"/>
    <property type="evidence" value="ECO:0007669"/>
    <property type="project" value="TreeGrafter"/>
</dbReference>
<dbReference type="GO" id="GO:0009277">
    <property type="term" value="C:fungal-type cell wall"/>
    <property type="evidence" value="ECO:0007669"/>
    <property type="project" value="TreeGrafter"/>
</dbReference>
<dbReference type="EMBL" id="MU858088">
    <property type="protein sequence ID" value="KAK4214798.1"/>
    <property type="molecule type" value="Genomic_DNA"/>
</dbReference>
<keyword evidence="3" id="KW-0964">Secreted</keyword>
<accession>A0AAN6YA06</accession>
<feature type="non-terminal residue" evidence="7">
    <location>
        <position position="123"/>
    </location>
</feature>
<evidence type="ECO:0000313" key="8">
    <source>
        <dbReference type="Proteomes" id="UP001301769"/>
    </source>
</evidence>
<evidence type="ECO:0000256" key="3">
    <source>
        <dbReference type="ARBA" id="ARBA00022525"/>
    </source>
</evidence>
<evidence type="ECO:0000256" key="2">
    <source>
        <dbReference type="ARBA" id="ARBA00022512"/>
    </source>
</evidence>
<keyword evidence="8" id="KW-1185">Reference proteome</keyword>
<organism evidence="7 8">
    <name type="scientific">Rhypophila decipiens</name>
    <dbReference type="NCBI Taxonomy" id="261697"/>
    <lineage>
        <taxon>Eukaryota</taxon>
        <taxon>Fungi</taxon>
        <taxon>Dikarya</taxon>
        <taxon>Ascomycota</taxon>
        <taxon>Pezizomycotina</taxon>
        <taxon>Sordariomycetes</taxon>
        <taxon>Sordariomycetidae</taxon>
        <taxon>Sordariales</taxon>
        <taxon>Naviculisporaceae</taxon>
        <taxon>Rhypophila</taxon>
    </lineage>
</organism>
<comment type="subcellular location">
    <subcellularLocation>
        <location evidence="1">Secreted</location>
        <location evidence="1">Cell wall</location>
    </subcellularLocation>
</comment>
<proteinExistence type="inferred from homology"/>
<evidence type="ECO:0000259" key="6">
    <source>
        <dbReference type="Pfam" id="PF22799"/>
    </source>
</evidence>
<dbReference type="PANTHER" id="PTHR47254">
    <property type="entry name" value="CELL WALL MANNOPROTEIN CIS3-RELATED"/>
    <property type="match status" value="1"/>
</dbReference>
<dbReference type="AlphaFoldDB" id="A0AAN6YA06"/>
<reference evidence="7" key="1">
    <citation type="journal article" date="2023" name="Mol. Phylogenet. Evol.">
        <title>Genome-scale phylogeny and comparative genomics of the fungal order Sordariales.</title>
        <authorList>
            <person name="Hensen N."/>
            <person name="Bonometti L."/>
            <person name="Westerberg I."/>
            <person name="Brannstrom I.O."/>
            <person name="Guillou S."/>
            <person name="Cros-Aarteil S."/>
            <person name="Calhoun S."/>
            <person name="Haridas S."/>
            <person name="Kuo A."/>
            <person name="Mondo S."/>
            <person name="Pangilinan J."/>
            <person name="Riley R."/>
            <person name="LaButti K."/>
            <person name="Andreopoulos B."/>
            <person name="Lipzen A."/>
            <person name="Chen C."/>
            <person name="Yan M."/>
            <person name="Daum C."/>
            <person name="Ng V."/>
            <person name="Clum A."/>
            <person name="Steindorff A."/>
            <person name="Ohm R.A."/>
            <person name="Martin F."/>
            <person name="Silar P."/>
            <person name="Natvig D.O."/>
            <person name="Lalanne C."/>
            <person name="Gautier V."/>
            <person name="Ament-Velasquez S.L."/>
            <person name="Kruys A."/>
            <person name="Hutchinson M.I."/>
            <person name="Powell A.J."/>
            <person name="Barry K."/>
            <person name="Miller A.N."/>
            <person name="Grigoriev I.V."/>
            <person name="Debuchy R."/>
            <person name="Gladieux P."/>
            <person name="Hiltunen Thoren M."/>
            <person name="Johannesson H."/>
        </authorList>
    </citation>
    <scope>NUCLEOTIDE SEQUENCE</scope>
    <source>
        <strain evidence="7">PSN293</strain>
    </source>
</reference>
<protein>
    <recommendedName>
        <fullName evidence="6">Cell wall mannoprotein PIR1-like C-terminal domain-containing protein</fullName>
    </recommendedName>
</protein>
<keyword evidence="2" id="KW-0134">Cell wall</keyword>
<evidence type="ECO:0000313" key="7">
    <source>
        <dbReference type="EMBL" id="KAK4214798.1"/>
    </source>
</evidence>
<evidence type="ECO:0000256" key="1">
    <source>
        <dbReference type="ARBA" id="ARBA00004191"/>
    </source>
</evidence>
<dbReference type="InterPro" id="IPR054508">
    <property type="entry name" value="PIR1-like_C"/>
</dbReference>
<dbReference type="PANTHER" id="PTHR47254:SF1">
    <property type="entry name" value="CELL WALL MANNOPROTEIN CIS3-RELATED"/>
    <property type="match status" value="1"/>
</dbReference>
<reference evidence="7" key="2">
    <citation type="submission" date="2023-05" db="EMBL/GenBank/DDBJ databases">
        <authorList>
            <consortium name="Lawrence Berkeley National Laboratory"/>
            <person name="Steindorff A."/>
            <person name="Hensen N."/>
            <person name="Bonometti L."/>
            <person name="Westerberg I."/>
            <person name="Brannstrom I.O."/>
            <person name="Guillou S."/>
            <person name="Cros-Aarteil S."/>
            <person name="Calhoun S."/>
            <person name="Haridas S."/>
            <person name="Kuo A."/>
            <person name="Mondo S."/>
            <person name="Pangilinan J."/>
            <person name="Riley R."/>
            <person name="Labutti K."/>
            <person name="Andreopoulos B."/>
            <person name="Lipzen A."/>
            <person name="Chen C."/>
            <person name="Yanf M."/>
            <person name="Daum C."/>
            <person name="Ng V."/>
            <person name="Clum A."/>
            <person name="Ohm R."/>
            <person name="Martin F."/>
            <person name="Silar P."/>
            <person name="Natvig D."/>
            <person name="Lalanne C."/>
            <person name="Gautier V."/>
            <person name="Ament-Velasquez S.L."/>
            <person name="Kruys A."/>
            <person name="Hutchinson M.I."/>
            <person name="Powell A.J."/>
            <person name="Barry K."/>
            <person name="Miller A.N."/>
            <person name="Grigoriev I.V."/>
            <person name="Debuchy R."/>
            <person name="Gladieux P."/>
            <person name="Thoren M.H."/>
            <person name="Johannesson H."/>
        </authorList>
    </citation>
    <scope>NUCLEOTIDE SEQUENCE</scope>
    <source>
        <strain evidence="7">PSN293</strain>
    </source>
</reference>
<evidence type="ECO:0000256" key="4">
    <source>
        <dbReference type="ARBA" id="ARBA00022729"/>
    </source>
</evidence>
<feature type="domain" description="Cell wall mannoprotein PIR1-like C-terminal" evidence="6">
    <location>
        <begin position="2"/>
        <end position="37"/>
    </location>
</feature>
<dbReference type="InterPro" id="IPR051153">
    <property type="entry name" value="Yeast_CWMannoprotein_PIR"/>
</dbReference>
<dbReference type="Pfam" id="PF22799">
    <property type="entry name" value="PIR1-like_C"/>
    <property type="match status" value="1"/>
</dbReference>
<dbReference type="Proteomes" id="UP001301769">
    <property type="component" value="Unassembled WGS sequence"/>
</dbReference>
<name>A0AAN6YA06_9PEZI</name>
<evidence type="ECO:0000256" key="5">
    <source>
        <dbReference type="ARBA" id="ARBA00038219"/>
    </source>
</evidence>
<sequence>MYTGGFSHCPNGTLALGTTTIFYHCRWGGFYNLYDRWCVLFTSARNSTISLRSLASSAARLAVRSISIRLKVKLKAFLPLSAPVRRPSSGRSYLHWRLLSLSERNAGGWSNRNLRPVSFWRLL</sequence>
<dbReference type="GO" id="GO:0005199">
    <property type="term" value="F:structural constituent of cell wall"/>
    <property type="evidence" value="ECO:0007669"/>
    <property type="project" value="TreeGrafter"/>
</dbReference>
<comment type="caution">
    <text evidence="7">The sequence shown here is derived from an EMBL/GenBank/DDBJ whole genome shotgun (WGS) entry which is preliminary data.</text>
</comment>
<comment type="similarity">
    <text evidence="5">Belongs to the PIR protein family.</text>
</comment>
<gene>
    <name evidence="7" type="ORF">QBC37DRAFT_420491</name>
</gene>
<keyword evidence="4" id="KW-0732">Signal</keyword>